<dbReference type="PANTHER" id="PTHR24148:SF78">
    <property type="entry name" value="HETEROKARYON INCOMPATIBILITY DOMAIN-CONTAINING PROTEIN"/>
    <property type="match status" value="1"/>
</dbReference>
<evidence type="ECO:0000313" key="3">
    <source>
        <dbReference type="EMBL" id="EJT68861.1"/>
    </source>
</evidence>
<name>J3PJ89_GAET3</name>
<dbReference type="Proteomes" id="UP000006039">
    <property type="component" value="Unassembled WGS sequence"/>
</dbReference>
<reference evidence="4" key="4">
    <citation type="journal article" date="2015" name="G3 (Bethesda)">
        <title>Genome sequences of three phytopathogenic species of the Magnaporthaceae family of fungi.</title>
        <authorList>
            <person name="Okagaki L.H."/>
            <person name="Nunes C.C."/>
            <person name="Sailsbery J."/>
            <person name="Clay B."/>
            <person name="Brown D."/>
            <person name="John T."/>
            <person name="Oh Y."/>
            <person name="Young N."/>
            <person name="Fitzgerald M."/>
            <person name="Haas B.J."/>
            <person name="Zeng Q."/>
            <person name="Young S."/>
            <person name="Adiconis X."/>
            <person name="Fan L."/>
            <person name="Levin J.Z."/>
            <person name="Mitchell T.K."/>
            <person name="Okubara P.A."/>
            <person name="Farman M.L."/>
            <person name="Kohn L.M."/>
            <person name="Birren B."/>
            <person name="Ma L.-J."/>
            <person name="Dean R.A."/>
        </authorList>
    </citation>
    <scope>NUCLEOTIDE SEQUENCE</scope>
    <source>
        <strain evidence="4">R3-111a-1</strain>
    </source>
</reference>
<feature type="region of interest" description="Disordered" evidence="1">
    <location>
        <begin position="245"/>
        <end position="270"/>
    </location>
</feature>
<evidence type="ECO:0000256" key="1">
    <source>
        <dbReference type="SAM" id="MobiDB-lite"/>
    </source>
</evidence>
<dbReference type="EnsemblFungi" id="EJT68861">
    <property type="protein sequence ID" value="EJT68861"/>
    <property type="gene ID" value="GGTG_13570"/>
</dbReference>
<sequence>MSPYDERLPKGSVRLLQLLPHQDQNSRIECRLITCFMLDLGRTHPYEALSYVWGSEKNKLSIYIDGVEQPVRANLHHALSHLRDCFVERVLWIDAICINQDGNEEKGQQVQSMAKIYAKASRVIMWLVDPLKDAPDKDDLAAGDQVDNGDQALEAIRAAAEERRVDPTMDQKMILTLLGRGWFQRSGFPLNIRPLGELVDMYHTRLSNTVFVSTWDAKEVAVIEAKGYVGKVSSAGDNMEITWKTAPGHSDAKGEPSSPFTFQASAKAIK</sequence>
<dbReference type="InterPro" id="IPR052895">
    <property type="entry name" value="HetReg/Transcr_Mod"/>
</dbReference>
<evidence type="ECO:0000259" key="2">
    <source>
        <dbReference type="Pfam" id="PF06985"/>
    </source>
</evidence>
<dbReference type="AlphaFoldDB" id="J3PJ89"/>
<dbReference type="EMBL" id="GL385411">
    <property type="protein sequence ID" value="EJT68861.1"/>
    <property type="molecule type" value="Genomic_DNA"/>
</dbReference>
<dbReference type="VEuPathDB" id="FungiDB:GGTG_13570"/>
<reference evidence="3" key="2">
    <citation type="submission" date="2010-07" db="EMBL/GenBank/DDBJ databases">
        <authorList>
            <consortium name="The Broad Institute Genome Sequencing Platform"/>
            <consortium name="Broad Institute Genome Sequencing Center for Infectious Disease"/>
            <person name="Ma L.-J."/>
            <person name="Dead R."/>
            <person name="Young S."/>
            <person name="Zeng Q."/>
            <person name="Koehrsen M."/>
            <person name="Alvarado L."/>
            <person name="Berlin A."/>
            <person name="Chapman S.B."/>
            <person name="Chen Z."/>
            <person name="Freedman E."/>
            <person name="Gellesch M."/>
            <person name="Goldberg J."/>
            <person name="Griggs A."/>
            <person name="Gujja S."/>
            <person name="Heilman E.R."/>
            <person name="Heiman D."/>
            <person name="Hepburn T."/>
            <person name="Howarth C."/>
            <person name="Jen D."/>
            <person name="Larson L."/>
            <person name="Mehta T."/>
            <person name="Neiman D."/>
            <person name="Pearson M."/>
            <person name="Roberts A."/>
            <person name="Saif S."/>
            <person name="Shea T."/>
            <person name="Shenoy N."/>
            <person name="Sisk P."/>
            <person name="Stolte C."/>
            <person name="Sykes S."/>
            <person name="Walk T."/>
            <person name="White J."/>
            <person name="Yandava C."/>
            <person name="Haas B."/>
            <person name="Nusbaum C."/>
            <person name="Birren B."/>
        </authorList>
    </citation>
    <scope>NUCLEOTIDE SEQUENCE</scope>
    <source>
        <strain evidence="3">R3-111a-1</strain>
    </source>
</reference>
<evidence type="ECO:0000313" key="5">
    <source>
        <dbReference type="Proteomes" id="UP000006039"/>
    </source>
</evidence>
<organism evidence="3">
    <name type="scientific">Gaeumannomyces tritici (strain R3-111a-1)</name>
    <name type="common">Wheat and barley take-all root rot fungus</name>
    <name type="synonym">Gaeumannomyces graminis var. tritici</name>
    <dbReference type="NCBI Taxonomy" id="644352"/>
    <lineage>
        <taxon>Eukaryota</taxon>
        <taxon>Fungi</taxon>
        <taxon>Dikarya</taxon>
        <taxon>Ascomycota</taxon>
        <taxon>Pezizomycotina</taxon>
        <taxon>Sordariomycetes</taxon>
        <taxon>Sordariomycetidae</taxon>
        <taxon>Magnaporthales</taxon>
        <taxon>Magnaporthaceae</taxon>
        <taxon>Gaeumannomyces</taxon>
    </lineage>
</organism>
<gene>
    <name evidence="4" type="primary">20354028</name>
    <name evidence="3" type="ORF">GGTG_13570</name>
</gene>
<keyword evidence="5" id="KW-1185">Reference proteome</keyword>
<dbReference type="HOGENOM" id="CLU_004184_6_2_1"/>
<feature type="domain" description="Heterokaryon incompatibility" evidence="2">
    <location>
        <begin position="46"/>
        <end position="185"/>
    </location>
</feature>
<dbReference type="PANTHER" id="PTHR24148">
    <property type="entry name" value="ANKYRIN REPEAT DOMAIN-CONTAINING PROTEIN 39 HOMOLOG-RELATED"/>
    <property type="match status" value="1"/>
</dbReference>
<dbReference type="STRING" id="644352.J3PJ89"/>
<dbReference type="Pfam" id="PF06985">
    <property type="entry name" value="HET"/>
    <property type="match status" value="1"/>
</dbReference>
<protein>
    <recommendedName>
        <fullName evidence="2">Heterokaryon incompatibility domain-containing protein</fullName>
    </recommendedName>
</protein>
<dbReference type="RefSeq" id="XP_009229746.1">
    <property type="nucleotide sequence ID" value="XM_009231482.1"/>
</dbReference>
<proteinExistence type="predicted"/>
<dbReference type="InterPro" id="IPR010730">
    <property type="entry name" value="HET"/>
</dbReference>
<evidence type="ECO:0000313" key="4">
    <source>
        <dbReference type="EnsemblFungi" id="EJT68861"/>
    </source>
</evidence>
<reference evidence="5" key="1">
    <citation type="submission" date="2010-07" db="EMBL/GenBank/DDBJ databases">
        <title>The genome sequence of Gaeumannomyces graminis var. tritici strain R3-111a-1.</title>
        <authorList>
            <consortium name="The Broad Institute Genome Sequencing Platform"/>
            <person name="Ma L.-J."/>
            <person name="Dead R."/>
            <person name="Young S."/>
            <person name="Zeng Q."/>
            <person name="Koehrsen M."/>
            <person name="Alvarado L."/>
            <person name="Berlin A."/>
            <person name="Chapman S.B."/>
            <person name="Chen Z."/>
            <person name="Freedman E."/>
            <person name="Gellesch M."/>
            <person name="Goldberg J."/>
            <person name="Griggs A."/>
            <person name="Gujja S."/>
            <person name="Heilman E.R."/>
            <person name="Heiman D."/>
            <person name="Hepburn T."/>
            <person name="Howarth C."/>
            <person name="Jen D."/>
            <person name="Larson L."/>
            <person name="Mehta T."/>
            <person name="Neiman D."/>
            <person name="Pearson M."/>
            <person name="Roberts A."/>
            <person name="Saif S."/>
            <person name="Shea T."/>
            <person name="Shenoy N."/>
            <person name="Sisk P."/>
            <person name="Stolte C."/>
            <person name="Sykes S."/>
            <person name="Walk T."/>
            <person name="White J."/>
            <person name="Yandava C."/>
            <person name="Haas B."/>
            <person name="Nusbaum C."/>
            <person name="Birren B."/>
        </authorList>
    </citation>
    <scope>NUCLEOTIDE SEQUENCE [LARGE SCALE GENOMIC DNA]</scope>
    <source>
        <strain evidence="5">R3-111a-1</strain>
    </source>
</reference>
<dbReference type="GeneID" id="20354028"/>
<reference evidence="3" key="3">
    <citation type="submission" date="2010-09" db="EMBL/GenBank/DDBJ databases">
        <title>Annotation of Gaeumannomyces graminis var. tritici R3-111a-1.</title>
        <authorList>
            <consortium name="The Broad Institute Genome Sequencing Platform"/>
            <person name="Ma L.-J."/>
            <person name="Dead R."/>
            <person name="Young S.K."/>
            <person name="Zeng Q."/>
            <person name="Gargeya S."/>
            <person name="Fitzgerald M."/>
            <person name="Haas B."/>
            <person name="Abouelleil A."/>
            <person name="Alvarado L."/>
            <person name="Arachchi H.M."/>
            <person name="Berlin A."/>
            <person name="Brown A."/>
            <person name="Chapman S.B."/>
            <person name="Chen Z."/>
            <person name="Dunbar C."/>
            <person name="Freedman E."/>
            <person name="Gearin G."/>
            <person name="Gellesch M."/>
            <person name="Goldberg J."/>
            <person name="Griggs A."/>
            <person name="Gujja S."/>
            <person name="Heiman D."/>
            <person name="Howarth C."/>
            <person name="Larson L."/>
            <person name="Lui A."/>
            <person name="MacDonald P.J.P."/>
            <person name="Mehta T."/>
            <person name="Montmayeur A."/>
            <person name="Murphy C."/>
            <person name="Neiman D."/>
            <person name="Pearson M."/>
            <person name="Priest M."/>
            <person name="Roberts A."/>
            <person name="Saif S."/>
            <person name="Shea T."/>
            <person name="Shenoy N."/>
            <person name="Sisk P."/>
            <person name="Stolte C."/>
            <person name="Sykes S."/>
            <person name="Yandava C."/>
            <person name="Wortman J."/>
            <person name="Nusbaum C."/>
            <person name="Birren B."/>
        </authorList>
    </citation>
    <scope>NUCLEOTIDE SEQUENCE</scope>
    <source>
        <strain evidence="3">R3-111a-1</strain>
    </source>
</reference>
<reference evidence="4" key="5">
    <citation type="submission" date="2018-04" db="UniProtKB">
        <authorList>
            <consortium name="EnsemblFungi"/>
        </authorList>
    </citation>
    <scope>IDENTIFICATION</scope>
    <source>
        <strain evidence="4">R3-111a-1</strain>
    </source>
</reference>
<accession>J3PJ89</accession>
<dbReference type="OrthoDB" id="5571888at2759"/>